<keyword evidence="1" id="KW-0472">Membrane</keyword>
<dbReference type="STRING" id="1178825.SAMN05216261_2566"/>
<keyword evidence="1" id="KW-0812">Transmembrane</keyword>
<evidence type="ECO:0000256" key="1">
    <source>
        <dbReference type="SAM" id="Phobius"/>
    </source>
</evidence>
<dbReference type="Pfam" id="PF12412">
    <property type="entry name" value="DUF3667"/>
    <property type="match status" value="1"/>
</dbReference>
<dbReference type="RefSeq" id="WP_019388779.1">
    <property type="nucleotide sequence ID" value="NZ_ALIH01000019.1"/>
</dbReference>
<protein>
    <submittedName>
        <fullName evidence="2">Uncharacterized protein</fullName>
    </submittedName>
</protein>
<feature type="transmembrane region" description="Helical" evidence="1">
    <location>
        <begin position="75"/>
        <end position="96"/>
    </location>
</feature>
<feature type="transmembrane region" description="Helical" evidence="1">
    <location>
        <begin position="191"/>
        <end position="211"/>
    </location>
</feature>
<dbReference type="InterPro" id="IPR022134">
    <property type="entry name" value="DUF3667"/>
</dbReference>
<proteinExistence type="predicted"/>
<sequence>MTCKNCANTLSSDFSFCPSCGAKVVSKRITAKSLISDFFERYFNLDNTFFKTLWHMLVKPQEVCGGYINGLRKKYLNPVSMLAIALTTSGLILFFMKKVAWGKIDFSKISYAQTSNPQEGTEKIFSASMEYSSLIYFLYIPIITLASYLVFNRKKYNLPEHVIISTYSLTSFSIISTVYAVLLLALSPQMYVDTALIYVVIMILFCMYVAIKNSPCSNASLLWRIPSFLMIVFIGYMGISIFTMIILFLTGDLNIQDFVPKK</sequence>
<dbReference type="Proteomes" id="UP000184396">
    <property type="component" value="Unassembled WGS sequence"/>
</dbReference>
<dbReference type="EMBL" id="FQYK01000006">
    <property type="protein sequence ID" value="SHJ02913.1"/>
    <property type="molecule type" value="Genomic_DNA"/>
</dbReference>
<accession>A0A1M6FYW5</accession>
<keyword evidence="1" id="KW-1133">Transmembrane helix</keyword>
<dbReference type="eggNOG" id="ENOG5030PYQ">
    <property type="taxonomic scope" value="Bacteria"/>
</dbReference>
<feature type="transmembrane region" description="Helical" evidence="1">
    <location>
        <begin position="133"/>
        <end position="151"/>
    </location>
</feature>
<keyword evidence="3" id="KW-1185">Reference proteome</keyword>
<feature type="transmembrane region" description="Helical" evidence="1">
    <location>
        <begin position="223"/>
        <end position="249"/>
    </location>
</feature>
<reference evidence="2 3" key="1">
    <citation type="submission" date="2016-11" db="EMBL/GenBank/DDBJ databases">
        <authorList>
            <person name="Jaros S."/>
            <person name="Januszkiewicz K."/>
            <person name="Wedrychowicz H."/>
        </authorList>
    </citation>
    <scope>NUCLEOTIDE SEQUENCE [LARGE SCALE GENOMIC DNA]</scope>
    <source>
        <strain evidence="2 3">CGMCC 1.12213</strain>
    </source>
</reference>
<organism evidence="2 3">
    <name type="scientific">Algibacter luteus</name>
    <dbReference type="NCBI Taxonomy" id="1178825"/>
    <lineage>
        <taxon>Bacteria</taxon>
        <taxon>Pseudomonadati</taxon>
        <taxon>Bacteroidota</taxon>
        <taxon>Flavobacteriia</taxon>
        <taxon>Flavobacteriales</taxon>
        <taxon>Flavobacteriaceae</taxon>
        <taxon>Algibacter</taxon>
    </lineage>
</organism>
<dbReference type="AlphaFoldDB" id="A0A1M6FYW5"/>
<evidence type="ECO:0000313" key="2">
    <source>
        <dbReference type="EMBL" id="SHJ02913.1"/>
    </source>
</evidence>
<gene>
    <name evidence="2" type="ORF">SAMN05216261_2566</name>
</gene>
<name>A0A1M6FYW5_9FLAO</name>
<dbReference type="OrthoDB" id="1143019at2"/>
<feature type="transmembrane region" description="Helical" evidence="1">
    <location>
        <begin position="163"/>
        <end position="185"/>
    </location>
</feature>
<evidence type="ECO:0000313" key="3">
    <source>
        <dbReference type="Proteomes" id="UP000184396"/>
    </source>
</evidence>